<proteinExistence type="predicted"/>
<dbReference type="AlphaFoldDB" id="A0A5P2FZ12"/>
<protein>
    <submittedName>
        <fullName evidence="1">Grasp-with-spasm system SPASM domain peptide maturase</fullName>
    </submittedName>
</protein>
<gene>
    <name evidence="1" type="primary">gwsS</name>
    <name evidence="1" type="ORF">E0W69_002735</name>
</gene>
<evidence type="ECO:0000313" key="2">
    <source>
        <dbReference type="Proteomes" id="UP000292424"/>
    </source>
</evidence>
<dbReference type="InterPro" id="IPR023885">
    <property type="entry name" value="4Fe4S-binding_SPASM_dom"/>
</dbReference>
<sequence>MIENSLLAKYIYIYSDCFLVRGANRSLIYDISKRKMIFIDNQLYNILKLAREYTIGEILEMFTEKEDINNFEKILKDLINTNLCELVEDIKLFPPIEIAWEHPSIIQNAIIDIRNTIHDFEDIFNELDELGCYHIQIRIFSRTITIAEIQNLILNKTKNKKFRSINLTLPFDKHIEISELRELVIKFPFIQINIYDSKESGSVPNCNSRIIFVKQNIQSCNNCGIINLESLNFPSIQGLMHNILFNGCLNRKISIDENGNIKNCPSMNKDYGKYGESTFKDILLKESFNNFKKYWYINKDEIEICKDCEFRYLCSDCRAYTADSKNILSKPEKCKYNPYTSTWEK</sequence>
<keyword evidence="2" id="KW-1185">Reference proteome</keyword>
<dbReference type="NCBIfam" id="TIGR04085">
    <property type="entry name" value="rSAM_more_4Fe4S"/>
    <property type="match status" value="1"/>
</dbReference>
<evidence type="ECO:0000313" key="1">
    <source>
        <dbReference type="EMBL" id="QES87628.1"/>
    </source>
</evidence>
<dbReference type="OrthoDB" id="1073749at2"/>
<dbReference type="EMBL" id="CP044016">
    <property type="protein sequence ID" value="QES87628.1"/>
    <property type="molecule type" value="Genomic_DNA"/>
</dbReference>
<dbReference type="SUPFAM" id="SSF102114">
    <property type="entry name" value="Radical SAM enzymes"/>
    <property type="match status" value="1"/>
</dbReference>
<dbReference type="NCBIfam" id="TIGR04193">
    <property type="entry name" value="SPASM_w_grasp"/>
    <property type="match status" value="1"/>
</dbReference>
<organism evidence="1 2">
    <name type="scientific">Rhizosphaericola mali</name>
    <dbReference type="NCBI Taxonomy" id="2545455"/>
    <lineage>
        <taxon>Bacteria</taxon>
        <taxon>Pseudomonadati</taxon>
        <taxon>Bacteroidota</taxon>
        <taxon>Chitinophagia</taxon>
        <taxon>Chitinophagales</taxon>
        <taxon>Chitinophagaceae</taxon>
        <taxon>Rhizosphaericola</taxon>
    </lineage>
</organism>
<dbReference type="InterPro" id="IPR058240">
    <property type="entry name" value="rSAM_sf"/>
</dbReference>
<dbReference type="Proteomes" id="UP000292424">
    <property type="component" value="Chromosome"/>
</dbReference>
<dbReference type="RefSeq" id="WP_131328517.1">
    <property type="nucleotide sequence ID" value="NZ_CP044016.1"/>
</dbReference>
<name>A0A5P2FZ12_9BACT</name>
<dbReference type="KEGG" id="arac:E0W69_002735"/>
<reference evidence="1 2" key="1">
    <citation type="submission" date="2019-09" db="EMBL/GenBank/DDBJ databases">
        <title>Complete genome sequence of Arachidicoccus sp. B3-10 isolated from apple orchard soil.</title>
        <authorList>
            <person name="Kim H.S."/>
            <person name="Han K.-I."/>
            <person name="Suh M.K."/>
            <person name="Lee K.C."/>
            <person name="Eom M.K."/>
            <person name="Kim J.-S."/>
            <person name="Kang S.W."/>
            <person name="Sin Y."/>
            <person name="Lee J.-S."/>
        </authorList>
    </citation>
    <scope>NUCLEOTIDE SEQUENCE [LARGE SCALE GENOMIC DNA]</scope>
    <source>
        <strain evidence="1 2">B3-10</strain>
    </source>
</reference>
<accession>A0A5P2FZ12</accession>
<dbReference type="InterPro" id="IPR026497">
    <property type="entry name" value="GRASP-with-SPASM"/>
</dbReference>